<accession>A0A7S2UQK3</accession>
<protein>
    <submittedName>
        <fullName evidence="1">Uncharacterized protein</fullName>
    </submittedName>
</protein>
<dbReference type="Gene3D" id="1.10.150.20">
    <property type="entry name" value="5' to 3' exonuclease, C-terminal subdomain"/>
    <property type="match status" value="1"/>
</dbReference>
<dbReference type="EMBL" id="HBHQ01024925">
    <property type="protein sequence ID" value="CAD9824969.1"/>
    <property type="molecule type" value="Transcribed_RNA"/>
</dbReference>
<evidence type="ECO:0000313" key="1">
    <source>
        <dbReference type="EMBL" id="CAD9824969.1"/>
    </source>
</evidence>
<gene>
    <name evidence="1" type="ORF">ASEP1449_LOCUS16803</name>
</gene>
<name>A0A7S2UQK3_9STRA</name>
<reference evidence="1" key="1">
    <citation type="submission" date="2021-01" db="EMBL/GenBank/DDBJ databases">
        <authorList>
            <person name="Corre E."/>
            <person name="Pelletier E."/>
            <person name="Niang G."/>
            <person name="Scheremetjew M."/>
            <person name="Finn R."/>
            <person name="Kale V."/>
            <person name="Holt S."/>
            <person name="Cochrane G."/>
            <person name="Meng A."/>
            <person name="Brown T."/>
            <person name="Cohen L."/>
        </authorList>
    </citation>
    <scope>NUCLEOTIDE SEQUENCE</scope>
    <source>
        <strain evidence="1">CCMP2084</strain>
    </source>
</reference>
<sequence length="181" mass="20058">MDEPVLKKQKVTDWENHTLNVSVLVKADTGMFLGDVAKEPVSAIKGIGKVSAKVLHNLGVETVEDLGNYKYFQLARAITTLAVTEEKDKRPETSMMNIDHALMKDSETKSLREIVDGPVSAFDGMTDAAGDVLAELGVKTVGDLATFKYCCWAESIVKLSKYEERKTAIERRKEHELNKLA</sequence>
<dbReference type="AlphaFoldDB" id="A0A7S2UQK3"/>
<organism evidence="1">
    <name type="scientific">Attheya septentrionalis</name>
    <dbReference type="NCBI Taxonomy" id="420275"/>
    <lineage>
        <taxon>Eukaryota</taxon>
        <taxon>Sar</taxon>
        <taxon>Stramenopiles</taxon>
        <taxon>Ochrophyta</taxon>
        <taxon>Bacillariophyta</taxon>
        <taxon>Coscinodiscophyceae</taxon>
        <taxon>Chaetocerotophycidae</taxon>
        <taxon>Chaetocerotales</taxon>
        <taxon>Attheyaceae</taxon>
        <taxon>Attheya</taxon>
    </lineage>
</organism>
<proteinExistence type="predicted"/>